<dbReference type="Gene3D" id="1.20.140.160">
    <property type="match status" value="1"/>
</dbReference>
<dbReference type="GO" id="GO:0003677">
    <property type="term" value="F:DNA binding"/>
    <property type="evidence" value="ECO:0007669"/>
    <property type="project" value="UniProtKB-KW"/>
</dbReference>
<feature type="domain" description="RNA polymerase sigma-70 region 2" evidence="6">
    <location>
        <begin position="6"/>
        <end position="73"/>
    </location>
</feature>
<dbReference type="InterPro" id="IPR007627">
    <property type="entry name" value="RNA_pol_sigma70_r2"/>
</dbReference>
<reference evidence="8 9" key="1">
    <citation type="submission" date="2019-03" db="EMBL/GenBank/DDBJ databases">
        <authorList>
            <person name="Kim M.K.M."/>
        </authorList>
    </citation>
    <scope>NUCLEOTIDE SEQUENCE [LARGE SCALE GENOMIC DNA]</scope>
    <source>
        <strain evidence="8 9">18JY15-6</strain>
    </source>
</reference>
<feature type="region of interest" description="Disordered" evidence="5">
    <location>
        <begin position="81"/>
        <end position="102"/>
    </location>
</feature>
<dbReference type="Gene3D" id="1.20.120.1810">
    <property type="match status" value="1"/>
</dbReference>
<dbReference type="InterPro" id="IPR013324">
    <property type="entry name" value="RNA_pol_sigma_r3/r4-like"/>
</dbReference>
<feature type="domain" description="RNA polymerase sigma-70 region 4" evidence="7">
    <location>
        <begin position="117"/>
        <end position="164"/>
    </location>
</feature>
<feature type="region of interest" description="Disordered" evidence="5">
    <location>
        <begin position="164"/>
        <end position="194"/>
    </location>
</feature>
<dbReference type="CDD" id="cd06171">
    <property type="entry name" value="Sigma70_r4"/>
    <property type="match status" value="1"/>
</dbReference>
<dbReference type="InterPro" id="IPR013325">
    <property type="entry name" value="RNA_pol_sigma_r2"/>
</dbReference>
<evidence type="ECO:0000256" key="2">
    <source>
        <dbReference type="ARBA" id="ARBA00023082"/>
    </source>
</evidence>
<evidence type="ECO:0000313" key="8">
    <source>
        <dbReference type="EMBL" id="TCJ31170.1"/>
    </source>
</evidence>
<dbReference type="GO" id="GO:0006352">
    <property type="term" value="P:DNA-templated transcription initiation"/>
    <property type="evidence" value="ECO:0007669"/>
    <property type="project" value="InterPro"/>
</dbReference>
<gene>
    <name evidence="8" type="ORF">EPD65_00950</name>
</gene>
<dbReference type="AlphaFoldDB" id="A0A4R1CIL2"/>
<dbReference type="Proteomes" id="UP000295453">
    <property type="component" value="Unassembled WGS sequence"/>
</dbReference>
<evidence type="ECO:0000259" key="6">
    <source>
        <dbReference type="Pfam" id="PF04542"/>
    </source>
</evidence>
<dbReference type="OrthoDB" id="9804285at2"/>
<dbReference type="GO" id="GO:0016987">
    <property type="term" value="F:sigma factor activity"/>
    <property type="evidence" value="ECO:0007669"/>
    <property type="project" value="UniProtKB-KW"/>
</dbReference>
<dbReference type="PANTHER" id="PTHR30385:SF4">
    <property type="entry name" value="RNA POLYMERASE SIGMA-E FACTOR"/>
    <property type="match status" value="1"/>
</dbReference>
<evidence type="ECO:0000256" key="4">
    <source>
        <dbReference type="ARBA" id="ARBA00023163"/>
    </source>
</evidence>
<dbReference type="Pfam" id="PF04542">
    <property type="entry name" value="Sigma70_r2"/>
    <property type="match status" value="1"/>
</dbReference>
<dbReference type="EMBL" id="SJZJ01000001">
    <property type="protein sequence ID" value="TCJ31170.1"/>
    <property type="molecule type" value="Genomic_DNA"/>
</dbReference>
<protein>
    <submittedName>
        <fullName evidence="8">Sigma-70 family RNA polymerase sigma factor</fullName>
    </submittedName>
</protein>
<keyword evidence="3" id="KW-0238">DNA-binding</keyword>
<evidence type="ECO:0000256" key="3">
    <source>
        <dbReference type="ARBA" id="ARBA00023125"/>
    </source>
</evidence>
<dbReference type="PANTHER" id="PTHR30385">
    <property type="entry name" value="SIGMA FACTOR F FLAGELLAR"/>
    <property type="match status" value="1"/>
</dbReference>
<dbReference type="RefSeq" id="WP_131581042.1">
    <property type="nucleotide sequence ID" value="NZ_SJZJ01000001.1"/>
</dbReference>
<name>A0A4R1CIL2_9ACTN</name>
<evidence type="ECO:0000313" key="9">
    <source>
        <dbReference type="Proteomes" id="UP000295453"/>
    </source>
</evidence>
<sequence length="194" mass="21210">MDTDALVLEHLALVDRCARRFRGWGEPHDDLVQAGRLALLHAARRYDAERGVPFAAYAVPTVVGGIRHHLRDRCSLIRAPREAPQPHVDELDEGATPGHADPAYDDVELRLMLLPQLEQLPALERAVVTLRYLDGLTQDAVAAQLGISQPQVSRVQAQALARLRRRLGGGPVSPRRQPGGGSTSGETRPRARPA</sequence>
<dbReference type="NCBIfam" id="TIGR02937">
    <property type="entry name" value="sigma70-ECF"/>
    <property type="match status" value="1"/>
</dbReference>
<dbReference type="InterPro" id="IPR007630">
    <property type="entry name" value="RNA_pol_sigma70_r4"/>
</dbReference>
<keyword evidence="9" id="KW-1185">Reference proteome</keyword>
<dbReference type="PRINTS" id="PR00046">
    <property type="entry name" value="SIGMA70FCT"/>
</dbReference>
<dbReference type="InterPro" id="IPR014284">
    <property type="entry name" value="RNA_pol_sigma-70_dom"/>
</dbReference>
<keyword evidence="1" id="KW-0805">Transcription regulation</keyword>
<keyword evidence="4" id="KW-0804">Transcription</keyword>
<evidence type="ECO:0000259" key="7">
    <source>
        <dbReference type="Pfam" id="PF04545"/>
    </source>
</evidence>
<organism evidence="8 9">
    <name type="scientific">Nocardioides jejuensis</name>
    <dbReference type="NCBI Taxonomy" id="2502782"/>
    <lineage>
        <taxon>Bacteria</taxon>
        <taxon>Bacillati</taxon>
        <taxon>Actinomycetota</taxon>
        <taxon>Actinomycetes</taxon>
        <taxon>Propionibacteriales</taxon>
        <taxon>Nocardioidaceae</taxon>
        <taxon>Nocardioides</taxon>
    </lineage>
</organism>
<accession>A0A4R1CIL2</accession>
<comment type="caution">
    <text evidence="8">The sequence shown here is derived from an EMBL/GenBank/DDBJ whole genome shotgun (WGS) entry which is preliminary data.</text>
</comment>
<proteinExistence type="predicted"/>
<dbReference type="Pfam" id="PF04545">
    <property type="entry name" value="Sigma70_r4"/>
    <property type="match status" value="1"/>
</dbReference>
<evidence type="ECO:0000256" key="5">
    <source>
        <dbReference type="SAM" id="MobiDB-lite"/>
    </source>
</evidence>
<dbReference type="SUPFAM" id="SSF88659">
    <property type="entry name" value="Sigma3 and sigma4 domains of RNA polymerase sigma factors"/>
    <property type="match status" value="1"/>
</dbReference>
<dbReference type="SUPFAM" id="SSF88946">
    <property type="entry name" value="Sigma2 domain of RNA polymerase sigma factors"/>
    <property type="match status" value="1"/>
</dbReference>
<keyword evidence="2" id="KW-0731">Sigma factor</keyword>
<dbReference type="InterPro" id="IPR000943">
    <property type="entry name" value="RNA_pol_sigma70"/>
</dbReference>
<evidence type="ECO:0000256" key="1">
    <source>
        <dbReference type="ARBA" id="ARBA00023015"/>
    </source>
</evidence>